<protein>
    <submittedName>
        <fullName evidence="1">ERF family protein</fullName>
    </submittedName>
</protein>
<evidence type="ECO:0000313" key="2">
    <source>
        <dbReference type="Proteomes" id="UP000596157"/>
    </source>
</evidence>
<name>A0ABX7ABS3_9GAMM</name>
<sequence length="191" mass="21065">MSKEFFQKIAAIQQNLKAPKNLNNSFGNYAYRSCEGILESVKPLLDGLVLSITDDVIAVGDRIYVKSTATLTDGENSHSVSALAREPMSKKGMDDAQVTGATSSYARKYCLNGLFAIDDSKDADSNEHKQQEKNFKPDVVLSEFTGNAMNISNIKTLKAEFGKTWKLLDNTPEQAKAKEVYDIRKSELEAA</sequence>
<proteinExistence type="predicted"/>
<organism evidence="1 2">
    <name type="scientific">Providencia manganoxydans</name>
    <dbReference type="NCBI Taxonomy" id="2923283"/>
    <lineage>
        <taxon>Bacteria</taxon>
        <taxon>Pseudomonadati</taxon>
        <taxon>Pseudomonadota</taxon>
        <taxon>Gammaproteobacteria</taxon>
        <taxon>Enterobacterales</taxon>
        <taxon>Morganellaceae</taxon>
        <taxon>Providencia</taxon>
    </lineage>
</organism>
<dbReference type="Pfam" id="PF04404">
    <property type="entry name" value="ERF"/>
    <property type="match status" value="1"/>
</dbReference>
<dbReference type="RefSeq" id="WP_136134465.1">
    <property type="nucleotide sequence ID" value="NZ_CP067099.1"/>
</dbReference>
<reference evidence="2" key="1">
    <citation type="submission" date="2021-01" db="EMBL/GenBank/DDBJ databases">
        <title>Providencia vermicola LLDRA6, a soil-borne Mn(II)-oxidizing bacterium, exploits a strategy of superoxide production coupled to hydrogen peroxide consumption to generate Mn oxides, as revealed by transcriptional up-regulation of genes for phenylacetic acid catabolism.</title>
        <authorList>
            <person name="Chen S."/>
            <person name="Ding Z."/>
            <person name="Chen J."/>
            <person name="Luo J."/>
            <person name="Ruan X."/>
            <person name="Li Z."/>
            <person name="Liao F."/>
            <person name="He J."/>
            <person name="Li D."/>
        </authorList>
    </citation>
    <scope>NUCLEOTIDE SEQUENCE [LARGE SCALE GENOMIC DNA]</scope>
    <source>
        <strain evidence="2">LLDRA6</strain>
    </source>
</reference>
<gene>
    <name evidence="1" type="ORF">JI723_14140</name>
</gene>
<dbReference type="GeneID" id="92279880"/>
<keyword evidence="2" id="KW-1185">Reference proteome</keyword>
<dbReference type="EMBL" id="CP067099">
    <property type="protein sequence ID" value="QQO61403.1"/>
    <property type="molecule type" value="Genomic_DNA"/>
</dbReference>
<dbReference type="Proteomes" id="UP000596157">
    <property type="component" value="Chromosome"/>
</dbReference>
<evidence type="ECO:0000313" key="1">
    <source>
        <dbReference type="EMBL" id="QQO61403.1"/>
    </source>
</evidence>
<dbReference type="InterPro" id="IPR007499">
    <property type="entry name" value="ERF_bacteria_virus"/>
</dbReference>
<accession>A0ABX7ABS3</accession>